<feature type="chain" id="PRO_5019072888" evidence="6">
    <location>
        <begin position="20"/>
        <end position="577"/>
    </location>
</feature>
<evidence type="ECO:0000259" key="8">
    <source>
        <dbReference type="Pfam" id="PF14322"/>
    </source>
</evidence>
<dbReference type="InterPro" id="IPR033985">
    <property type="entry name" value="SusD-like_N"/>
</dbReference>
<keyword evidence="4" id="KW-0472">Membrane</keyword>
<evidence type="ECO:0000313" key="10">
    <source>
        <dbReference type="Proteomes" id="UP000285864"/>
    </source>
</evidence>
<dbReference type="AlphaFoldDB" id="A0A412GP54"/>
<keyword evidence="10" id="KW-1185">Reference proteome</keyword>
<dbReference type="EMBL" id="QRUU01000029">
    <property type="protein sequence ID" value="RGR96419.1"/>
    <property type="molecule type" value="Genomic_DNA"/>
</dbReference>
<dbReference type="InterPro" id="IPR012944">
    <property type="entry name" value="SusD_RagB_dom"/>
</dbReference>
<evidence type="ECO:0000259" key="7">
    <source>
        <dbReference type="Pfam" id="PF07980"/>
    </source>
</evidence>
<protein>
    <submittedName>
        <fullName evidence="9">RagB/SusD family nutrient uptake outer membrane protein</fullName>
    </submittedName>
</protein>
<dbReference type="RefSeq" id="WP_118484344.1">
    <property type="nucleotide sequence ID" value="NZ_QRUU01000029.1"/>
</dbReference>
<dbReference type="PROSITE" id="PS51257">
    <property type="entry name" value="PROKAR_LIPOPROTEIN"/>
    <property type="match status" value="1"/>
</dbReference>
<evidence type="ECO:0000313" key="9">
    <source>
        <dbReference type="EMBL" id="RGR96419.1"/>
    </source>
</evidence>
<evidence type="ECO:0000256" key="2">
    <source>
        <dbReference type="ARBA" id="ARBA00006275"/>
    </source>
</evidence>
<evidence type="ECO:0000256" key="1">
    <source>
        <dbReference type="ARBA" id="ARBA00004442"/>
    </source>
</evidence>
<feature type="domain" description="SusD-like N-terminal" evidence="8">
    <location>
        <begin position="101"/>
        <end position="231"/>
    </location>
</feature>
<comment type="caution">
    <text evidence="9">The sequence shown here is derived from an EMBL/GenBank/DDBJ whole genome shotgun (WGS) entry which is preliminary data.</text>
</comment>
<comment type="subcellular location">
    <subcellularLocation>
        <location evidence="1">Cell outer membrane</location>
    </subcellularLocation>
</comment>
<dbReference type="GO" id="GO:0009279">
    <property type="term" value="C:cell outer membrane"/>
    <property type="evidence" value="ECO:0007669"/>
    <property type="project" value="UniProtKB-SubCell"/>
</dbReference>
<dbReference type="InterPro" id="IPR011990">
    <property type="entry name" value="TPR-like_helical_dom_sf"/>
</dbReference>
<organism evidence="9 10">
    <name type="scientific">Phocaeicola coprocola</name>
    <dbReference type="NCBI Taxonomy" id="310298"/>
    <lineage>
        <taxon>Bacteria</taxon>
        <taxon>Pseudomonadati</taxon>
        <taxon>Bacteroidota</taxon>
        <taxon>Bacteroidia</taxon>
        <taxon>Bacteroidales</taxon>
        <taxon>Bacteroidaceae</taxon>
        <taxon>Phocaeicola</taxon>
    </lineage>
</organism>
<proteinExistence type="inferred from homology"/>
<keyword evidence="5" id="KW-0998">Cell outer membrane</keyword>
<reference evidence="9 10" key="1">
    <citation type="submission" date="2018-08" db="EMBL/GenBank/DDBJ databases">
        <title>A genome reference for cultivated species of the human gut microbiota.</title>
        <authorList>
            <person name="Zou Y."/>
            <person name="Xue W."/>
            <person name="Luo G."/>
        </authorList>
    </citation>
    <scope>NUCLEOTIDE SEQUENCE [LARGE SCALE GENOMIC DNA]</scope>
    <source>
        <strain evidence="9 10">AF24-2</strain>
    </source>
</reference>
<dbReference type="Pfam" id="PF07980">
    <property type="entry name" value="SusD_RagB"/>
    <property type="match status" value="1"/>
</dbReference>
<keyword evidence="3 6" id="KW-0732">Signal</keyword>
<name>A0A412GP54_9BACT</name>
<evidence type="ECO:0000256" key="3">
    <source>
        <dbReference type="ARBA" id="ARBA00022729"/>
    </source>
</evidence>
<sequence length="577" mass="64628">MNKFKLYMLGLGLASMGLASCTAGFLDVESKTESTTDNFYRTESDAWRALIGCYDGWQCTSSSAGCAFYFASEVMADECFAGMGNTDARNYQVLDRFDVNQSPSDMNILETEWTNYYAAVYRCNELLAHESQIAWSSEETKGTYLGECRAIRALCYFDMVRMWGNIPLFTEPVNENRPQSDPDEVYNVIFSDLLYAVNNIPASAYPKSAAASNDGHITKYAASALLARVYLFYTGYYGKEPQVEGVTKSTVLQGLEDFIAVAESEGYGLVDEFKNLWPAASTTWTLNKSTGDYEQTSTYAGDGNKEVVLAQKFNYTQDYNGNNDGNRWLVNMGLRNYLGHAPYGRGWGGCTVNPKMWTSYGTGDERREASIINLVSEDISDEADFETSYKDQREYTGYTVKKYTPMSKWMKDEASGAWSLVDEISGLGEGDFQISQYQNFIVMRYADVLLMAAELGSPNAQEYLNKVRQRAYTSEDEDGSLTLSSNYREVTATKDNIMNERMLEFAFEGQRYWDLLRQGVEYAASQIATNTSVTSGGNPDNVTIKESDIVKKQGLSQIPNNQITLSNGVLKQNEGWN</sequence>
<comment type="similarity">
    <text evidence="2">Belongs to the SusD family.</text>
</comment>
<feature type="signal peptide" evidence="6">
    <location>
        <begin position="1"/>
        <end position="19"/>
    </location>
</feature>
<accession>A0A412GP54</accession>
<evidence type="ECO:0000256" key="5">
    <source>
        <dbReference type="ARBA" id="ARBA00023237"/>
    </source>
</evidence>
<evidence type="ECO:0000256" key="4">
    <source>
        <dbReference type="ARBA" id="ARBA00023136"/>
    </source>
</evidence>
<evidence type="ECO:0000256" key="6">
    <source>
        <dbReference type="SAM" id="SignalP"/>
    </source>
</evidence>
<dbReference type="Pfam" id="PF14322">
    <property type="entry name" value="SusD-like_3"/>
    <property type="match status" value="1"/>
</dbReference>
<dbReference type="Proteomes" id="UP000285864">
    <property type="component" value="Unassembled WGS sequence"/>
</dbReference>
<feature type="domain" description="RagB/SusD" evidence="7">
    <location>
        <begin position="305"/>
        <end position="576"/>
    </location>
</feature>
<dbReference type="Gene3D" id="1.25.40.390">
    <property type="match status" value="1"/>
</dbReference>
<gene>
    <name evidence="9" type="ORF">DWY20_08030</name>
</gene>
<dbReference type="SUPFAM" id="SSF48452">
    <property type="entry name" value="TPR-like"/>
    <property type="match status" value="1"/>
</dbReference>